<feature type="short sequence motif" description="DGA/G" evidence="2">
    <location>
        <begin position="291"/>
        <end position="293"/>
    </location>
</feature>
<dbReference type="EMBL" id="VUOB01000061">
    <property type="protein sequence ID" value="KAA2254425.1"/>
    <property type="molecule type" value="Genomic_DNA"/>
</dbReference>
<feature type="short sequence motif" description="GXSXG" evidence="2">
    <location>
        <begin position="86"/>
        <end position="90"/>
    </location>
</feature>
<dbReference type="PROSITE" id="PS51635">
    <property type="entry name" value="PNPLA"/>
    <property type="match status" value="1"/>
</dbReference>
<keyword evidence="4" id="KW-0812">Transmembrane</keyword>
<dbReference type="GO" id="GO:0016042">
    <property type="term" value="P:lipid catabolic process"/>
    <property type="evidence" value="ECO:0007669"/>
    <property type="project" value="UniProtKB-UniRule"/>
</dbReference>
<dbReference type="InterPro" id="IPR016035">
    <property type="entry name" value="Acyl_Trfase/lysoPLipase"/>
</dbReference>
<reference evidence="6 7" key="2">
    <citation type="submission" date="2019-09" db="EMBL/GenBank/DDBJ databases">
        <authorList>
            <person name="Jin C."/>
        </authorList>
    </citation>
    <scope>NUCLEOTIDE SEQUENCE [LARGE SCALE GENOMIC DNA]</scope>
    <source>
        <strain evidence="6 7">AN110305</strain>
    </source>
</reference>
<feature type="transmembrane region" description="Helical" evidence="4">
    <location>
        <begin position="1002"/>
        <end position="1021"/>
    </location>
</feature>
<dbReference type="InterPro" id="IPR019894">
    <property type="entry name" value="Patatin-related_protein"/>
</dbReference>
<keyword evidence="4" id="KW-0472">Membrane</keyword>
<dbReference type="InterPro" id="IPR024282">
    <property type="entry name" value="DUF3376"/>
</dbReference>
<evidence type="ECO:0000313" key="7">
    <source>
        <dbReference type="Proteomes" id="UP000323454"/>
    </source>
</evidence>
<evidence type="ECO:0000256" key="3">
    <source>
        <dbReference type="SAM" id="MobiDB-lite"/>
    </source>
</evidence>
<gene>
    <name evidence="6" type="ORF">F0L68_30030</name>
</gene>
<evidence type="ECO:0000259" key="5">
    <source>
        <dbReference type="PROSITE" id="PS51635"/>
    </source>
</evidence>
<evidence type="ECO:0000256" key="4">
    <source>
        <dbReference type="SAM" id="Phobius"/>
    </source>
</evidence>
<keyword evidence="4" id="KW-1133">Transmembrane helix</keyword>
<evidence type="ECO:0000256" key="2">
    <source>
        <dbReference type="PROSITE-ProRule" id="PRU01161"/>
    </source>
</evidence>
<keyword evidence="2" id="KW-0378">Hydrolase</keyword>
<dbReference type="GO" id="GO:0016787">
    <property type="term" value="F:hydrolase activity"/>
    <property type="evidence" value="ECO:0007669"/>
    <property type="project" value="UniProtKB-UniRule"/>
</dbReference>
<comment type="caution">
    <text evidence="6">The sequence shown here is derived from an EMBL/GenBank/DDBJ whole genome shotgun (WGS) entry which is preliminary data.</text>
</comment>
<name>A0A5B2WSB2_9PSEU</name>
<feature type="region of interest" description="Disordered" evidence="3">
    <location>
        <begin position="1"/>
        <end position="31"/>
    </location>
</feature>
<dbReference type="Pfam" id="PF11856">
    <property type="entry name" value="DUF3376"/>
    <property type="match status" value="1"/>
</dbReference>
<feature type="active site" description="Proton acceptor" evidence="2">
    <location>
        <position position="291"/>
    </location>
</feature>
<comment type="caution">
    <text evidence="2">Lacks conserved residue(s) required for the propagation of feature annotation.</text>
</comment>
<feature type="transmembrane region" description="Helical" evidence="4">
    <location>
        <begin position="1026"/>
        <end position="1045"/>
    </location>
</feature>
<organism evidence="6 7">
    <name type="scientific">Solihabitans fulvus</name>
    <dbReference type="NCBI Taxonomy" id="1892852"/>
    <lineage>
        <taxon>Bacteria</taxon>
        <taxon>Bacillati</taxon>
        <taxon>Actinomycetota</taxon>
        <taxon>Actinomycetes</taxon>
        <taxon>Pseudonocardiales</taxon>
        <taxon>Pseudonocardiaceae</taxon>
        <taxon>Solihabitans</taxon>
    </lineage>
</organism>
<dbReference type="Pfam" id="PF01734">
    <property type="entry name" value="Patatin"/>
    <property type="match status" value="1"/>
</dbReference>
<keyword evidence="1 2" id="KW-0443">Lipid metabolism</keyword>
<keyword evidence="2" id="KW-0442">Lipid degradation</keyword>
<accession>A0A5B2WSB2</accession>
<dbReference type="SUPFAM" id="SSF52151">
    <property type="entry name" value="FabD/lysophospholipase-like"/>
    <property type="match status" value="1"/>
</dbReference>
<proteinExistence type="predicted"/>
<dbReference type="NCBIfam" id="TIGR03607">
    <property type="entry name" value="patatin-like protein"/>
    <property type="match status" value="1"/>
</dbReference>
<feature type="transmembrane region" description="Helical" evidence="4">
    <location>
        <begin position="1098"/>
        <end position="1118"/>
    </location>
</feature>
<feature type="transmembrane region" description="Helical" evidence="4">
    <location>
        <begin position="1221"/>
        <end position="1245"/>
    </location>
</feature>
<keyword evidence="7" id="KW-1185">Reference proteome</keyword>
<dbReference type="OrthoDB" id="8728704at2"/>
<feature type="domain" description="PNPLA" evidence="5">
    <location>
        <begin position="39"/>
        <end position="304"/>
    </location>
</feature>
<sequence>MPCTDRPNGVAGPAEGASVMSEPGDDGDRVPPEEIRFAVVLNGGVSLAVWMGGVVLELDRLTRAASCYQHLLDMVGCVARADVISGTSAGGINGAALAMSQVNANADLRSLRDLWSEQGRMEELLRTPFRGAPVSLLRGDEFFLPRLEEMLERLTVGFDPYPAEERPIDLRITTTLLHGYPRAEVDSLGQPLRQSVHQGSFWFRRDPYEWAAPPGADGARDDFACEGAELREHVSRLALAARSSASFPFAFEPSFVPVHGEACKDGRPDMARFASWADQHDQPDRSRYVVDGGVLANTPTREALEAIDRMPAKDAVRRVMLLVFPHASASGPEPAADQQAAMPTTVAGGRLLFGAMSSQGNRTYVERVNEHNRAAAARRGGRAALLARLAEQPNGAPDPRSVAERLYTLVTELYPHYRDLRIRQAARNLATRQLAAQAERSPEWSFDRVRRASEAAQRRLFRAQGQLPYVPADPPPSCAARLTEDGTGWPWGIAMAERLASVGLDLLKRLAWVVPSIDASSTAPTADLRERLHEARSTLRRLREEIDRPWAERRGLDLDERYWTARLSRYKRLMLPRSNGTTDTAAEPAGLAPDATGERVRAIVLEVGHVVAHARELLLGLDDAGLARGDLDPWKGLLAAEPTEAELAAGLGDRPELVWLARLVGLEIATNCLADESTDLLDQAVELVQISLQTRSPFVEYSIGPRDKAGGLALGRFSGFLKRSWRINDWIWGRLDGATMLCRVLFDPQRLRRVALLKNQLTPLRQDAESLARQHIDALVAELFGAPPADPGIAATIEGAIGELTDVHDSAIADGDLPPTFTRLAELAAWGLHVRIAAEELPMLRQAVLADRLAGADTRSRGELFLVEYENLLDELERLPVDFPRDEGGGVALGLAALTAFDRAGVGREPLGEEAASDQLIRTAATAAAVAVTLADSEQAGLRAARPITRTLRGGALLPYWAIMGLTKGGSTARFLGLFGLAVGGALLMVALLGALPTWLSGPAGALGAGALLGAFGYAALRTGTVLHGLVLLSPVIPLLAYALTDLSTSEAGRANGSVAFVGVGVVAAGQIVIGSLPAQVRTPLAVAVDLARRPGRLLSVLAAVALVVAAFSSGAVASTVDFCAGVVRWLAGHPVAVGVGGTVLLAASAGCATMGGLALRRWARQDGTWRTVRAEHPAAITSGWAFVYGLGYLGVGALVLRFASTAAGGGLADWWTGAHWWVRATLVTAAVFAATLLLVVPWLVPWRARLRINRRLVRLATSTRYTDANFPDVNRALLAQLEAEGSLYRYLVTPAPSAGDPPSDLVLSRRGRAVAAHIADKLGRS</sequence>
<feature type="transmembrane region" description="Helical" evidence="4">
    <location>
        <begin position="1138"/>
        <end position="1160"/>
    </location>
</feature>
<reference evidence="6 7" key="1">
    <citation type="submission" date="2019-09" db="EMBL/GenBank/DDBJ databases">
        <title>Goodfellowia gen. nov., a new genus of the Pseudonocardineae related to Actinoalloteichus, containing Goodfellowia coeruleoviolacea gen. nov., comb. nov. gen. nov., comb. nov.</title>
        <authorList>
            <person name="Labeda D."/>
        </authorList>
    </citation>
    <scope>NUCLEOTIDE SEQUENCE [LARGE SCALE GENOMIC DNA]</scope>
    <source>
        <strain evidence="6 7">AN110305</strain>
    </source>
</reference>
<evidence type="ECO:0000256" key="1">
    <source>
        <dbReference type="ARBA" id="ARBA00023098"/>
    </source>
</evidence>
<evidence type="ECO:0000313" key="6">
    <source>
        <dbReference type="EMBL" id="KAA2254425.1"/>
    </source>
</evidence>
<dbReference type="Gene3D" id="3.40.1090.10">
    <property type="entry name" value="Cytosolic phospholipase A2 catalytic domain"/>
    <property type="match status" value="2"/>
</dbReference>
<feature type="transmembrane region" description="Helical" evidence="4">
    <location>
        <begin position="975"/>
        <end position="996"/>
    </location>
</feature>
<dbReference type="Proteomes" id="UP000323454">
    <property type="component" value="Unassembled WGS sequence"/>
</dbReference>
<feature type="active site" description="Nucleophile" evidence="2">
    <location>
        <position position="88"/>
    </location>
</feature>
<dbReference type="InterPro" id="IPR002641">
    <property type="entry name" value="PNPLA_dom"/>
</dbReference>
<protein>
    <submittedName>
        <fullName evidence="6">Patatin-like protein</fullName>
    </submittedName>
</protein>
<feature type="transmembrane region" description="Helical" evidence="4">
    <location>
        <begin position="1057"/>
        <end position="1077"/>
    </location>
</feature>
<feature type="transmembrane region" description="Helical" evidence="4">
    <location>
        <begin position="1180"/>
        <end position="1201"/>
    </location>
</feature>